<evidence type="ECO:0000313" key="3">
    <source>
        <dbReference type="EMBL" id="ELY88732.1"/>
    </source>
</evidence>
<sequence length="101" mass="10759">MLWIILALLALLYTILFGSLAALVYWDGKRSGLHGPAKWAGFVFLTGLLGLVLYISDKDDESHDPDDADPFSLPGTPPAGAADRDGSTETVGRDADTNHSS</sequence>
<evidence type="ECO:0000256" key="2">
    <source>
        <dbReference type="SAM" id="Phobius"/>
    </source>
</evidence>
<dbReference type="PATRIC" id="fig|1227493.4.peg.3094"/>
<dbReference type="Proteomes" id="UP000011519">
    <property type="component" value="Unassembled WGS sequence"/>
</dbReference>
<name>L9ZT57_9EURY</name>
<keyword evidence="2" id="KW-0472">Membrane</keyword>
<dbReference type="RefSeq" id="WP_006654232.1">
    <property type="nucleotide sequence ID" value="NZ_AOIM01000038.1"/>
</dbReference>
<reference evidence="3 4" key="1">
    <citation type="journal article" date="2014" name="PLoS Genet.">
        <title>Phylogenetically driven sequencing of extremely halophilic archaea reveals strategies for static and dynamic osmo-response.</title>
        <authorList>
            <person name="Becker E.A."/>
            <person name="Seitzer P.M."/>
            <person name="Tritt A."/>
            <person name="Larsen D."/>
            <person name="Krusor M."/>
            <person name="Yao A.I."/>
            <person name="Wu D."/>
            <person name="Madern D."/>
            <person name="Eisen J.A."/>
            <person name="Darling A.E."/>
            <person name="Facciotti M.T."/>
        </authorList>
    </citation>
    <scope>NUCLEOTIDE SEQUENCE [LARGE SCALE GENOMIC DNA]</scope>
    <source>
        <strain evidence="3 4">JCM 10989</strain>
    </source>
</reference>
<evidence type="ECO:0000313" key="4">
    <source>
        <dbReference type="Proteomes" id="UP000011519"/>
    </source>
</evidence>
<dbReference type="STRING" id="1227493.C483_15392"/>
<proteinExistence type="predicted"/>
<dbReference type="AlphaFoldDB" id="L9ZT57"/>
<feature type="transmembrane region" description="Helical" evidence="2">
    <location>
        <begin position="37"/>
        <end position="55"/>
    </location>
</feature>
<feature type="region of interest" description="Disordered" evidence="1">
    <location>
        <begin position="60"/>
        <end position="101"/>
    </location>
</feature>
<organism evidence="3 4">
    <name type="scientific">Natrialba hulunbeirensis JCM 10989</name>
    <dbReference type="NCBI Taxonomy" id="1227493"/>
    <lineage>
        <taxon>Archaea</taxon>
        <taxon>Methanobacteriati</taxon>
        <taxon>Methanobacteriota</taxon>
        <taxon>Stenosarchaea group</taxon>
        <taxon>Halobacteria</taxon>
        <taxon>Halobacteriales</taxon>
        <taxon>Natrialbaceae</taxon>
        <taxon>Natrialba</taxon>
    </lineage>
</organism>
<keyword evidence="2" id="KW-1133">Transmembrane helix</keyword>
<evidence type="ECO:0008006" key="5">
    <source>
        <dbReference type="Google" id="ProtNLM"/>
    </source>
</evidence>
<accession>L9ZT57</accession>
<protein>
    <recommendedName>
        <fullName evidence="5">Cardiolipin synthase N-terminal domain-containing protein</fullName>
    </recommendedName>
</protein>
<gene>
    <name evidence="3" type="ORF">C483_15392</name>
</gene>
<dbReference type="EMBL" id="AOIM01000038">
    <property type="protein sequence ID" value="ELY88732.1"/>
    <property type="molecule type" value="Genomic_DNA"/>
</dbReference>
<feature type="compositionally biased region" description="Basic and acidic residues" evidence="1">
    <location>
        <begin position="82"/>
        <end position="101"/>
    </location>
</feature>
<comment type="caution">
    <text evidence="3">The sequence shown here is derived from an EMBL/GenBank/DDBJ whole genome shotgun (WGS) entry which is preliminary data.</text>
</comment>
<keyword evidence="4" id="KW-1185">Reference proteome</keyword>
<evidence type="ECO:0000256" key="1">
    <source>
        <dbReference type="SAM" id="MobiDB-lite"/>
    </source>
</evidence>
<dbReference type="OrthoDB" id="203251at2157"/>
<keyword evidence="2" id="KW-0812">Transmembrane</keyword>